<keyword evidence="23" id="KW-1185">Reference proteome</keyword>
<keyword evidence="10" id="KW-0406">Ion transport</keyword>
<sequence length="601" mass="66693">MAWDYFGFSPTFKTQRIQSPTTRVNNAADISVITIYFLIVLAVGVIAMVRTNRSTVGGFFLAGRSMVWWQIGASLFASNIGSGHFVVIAGTAAASGIAIGGFEWNALFIVVILGWLFVPIYIKAGVVTMPEYLKKRFGGQRIRIYLSVLSLFLYVFTKISADMFSGAIFIKEALGLNIYVAVIALLAITALYTVTGGLAAVIYTDTLQTIIMIIGSFILMGFAFNKVGGYANFEKLYMAAIPTNTTNIRAECYEPRKDSFHLFRDPITGDLPWPGMVFGLTIQATWYWCTDQVIVQRCLSGKSLSHVKAGCILCGYLKLLPMFLMVFPGMISRILYPDVVACVVPEECNDYCGASVGCTNIAYPKLVVDLMPNGEWIDNIVLKFQSTFLFLYVFLQGTDDLFIVVLIGISIAWIPVVQSAQSGQLFDYIQSITSYLTPPVAAVFMLGMFCKRVNETGAFFGLIIGLLVGLSRMITEFIYGTGSCVSPSNCPTIICGVHYLYFSIILFTVSCIFILGISLMTKPIDDKHVRDSFMSFKLDFITLLKCTCCRRIYVYINFSNLQLLKRTSLCSLKAAVCCFYKSMFYIYLQSVKSSSSFCHLQ</sequence>
<dbReference type="InterPro" id="IPR001734">
    <property type="entry name" value="Na/solute_symporter"/>
</dbReference>
<keyword evidence="14" id="KW-0739">Sodium transport</keyword>
<dbReference type="NCBIfam" id="TIGR00813">
    <property type="entry name" value="sss"/>
    <property type="match status" value="1"/>
</dbReference>
<evidence type="ECO:0000256" key="18">
    <source>
        <dbReference type="ARBA" id="ARBA00042803"/>
    </source>
</evidence>
<keyword evidence="3" id="KW-0813">Transport</keyword>
<feature type="transmembrane region" description="Helical" evidence="21">
    <location>
        <begin position="104"/>
        <end position="124"/>
    </location>
</feature>
<dbReference type="PROSITE" id="PS00457">
    <property type="entry name" value="NA_SOLUT_SYMP_2"/>
    <property type="match status" value="1"/>
</dbReference>
<evidence type="ECO:0000256" key="9">
    <source>
        <dbReference type="ARBA" id="ARBA00023053"/>
    </source>
</evidence>
<reference evidence="22" key="2">
    <citation type="submission" date="2025-09" db="UniProtKB">
        <authorList>
            <consortium name="Ensembl"/>
        </authorList>
    </citation>
    <scope>IDENTIFICATION</scope>
</reference>
<dbReference type="PANTHER" id="PTHR11819:SF151">
    <property type="entry name" value="SODIUM_GLUCOSE COTRANSPORTER 1"/>
    <property type="match status" value="1"/>
</dbReference>
<dbReference type="Proteomes" id="UP000261480">
    <property type="component" value="Unplaced"/>
</dbReference>
<dbReference type="InterPro" id="IPR038377">
    <property type="entry name" value="Na/Glc_symporter_sf"/>
</dbReference>
<comment type="catalytic activity">
    <reaction evidence="16">
        <text>D-galactose(out) + 2 Na(+)(out) = D-galactose(in) + 2 Na(+)(in)</text>
        <dbReference type="Rhea" id="RHEA:70499"/>
        <dbReference type="ChEBI" id="CHEBI:4139"/>
        <dbReference type="ChEBI" id="CHEBI:29101"/>
    </reaction>
    <physiologicalReaction direction="left-to-right" evidence="16">
        <dbReference type="Rhea" id="RHEA:70500"/>
    </physiologicalReaction>
</comment>
<feature type="transmembrane region" description="Helical" evidence="21">
    <location>
        <begin position="210"/>
        <end position="228"/>
    </location>
</feature>
<feature type="transmembrane region" description="Helical" evidence="21">
    <location>
        <begin position="401"/>
        <end position="420"/>
    </location>
</feature>
<evidence type="ECO:0000256" key="14">
    <source>
        <dbReference type="ARBA" id="ARBA00023201"/>
    </source>
</evidence>
<evidence type="ECO:0000256" key="13">
    <source>
        <dbReference type="ARBA" id="ARBA00023180"/>
    </source>
</evidence>
<dbReference type="GO" id="GO:0016324">
    <property type="term" value="C:apical plasma membrane"/>
    <property type="evidence" value="ECO:0007669"/>
    <property type="project" value="UniProtKB-SubCell"/>
</dbReference>
<proteinExistence type="inferred from homology"/>
<feature type="transmembrane region" description="Helical" evidence="21">
    <location>
        <begin position="71"/>
        <end position="98"/>
    </location>
</feature>
<keyword evidence="9" id="KW-0915">Sodium</keyword>
<evidence type="ECO:0000256" key="20">
    <source>
        <dbReference type="RuleBase" id="RU362091"/>
    </source>
</evidence>
<keyword evidence="12" id="KW-1015">Disulfide bond</keyword>
<evidence type="ECO:0000256" key="15">
    <source>
        <dbReference type="ARBA" id="ARBA00036179"/>
    </source>
</evidence>
<keyword evidence="5" id="KW-0762">Sugar transport</keyword>
<feature type="transmembrane region" description="Helical" evidence="21">
    <location>
        <begin position="376"/>
        <end position="394"/>
    </location>
</feature>
<comment type="similarity">
    <text evidence="2 20">Belongs to the sodium:solute symporter (SSF) (TC 2.A.21) family.</text>
</comment>
<organism evidence="22 23">
    <name type="scientific">Poecilia mexicana</name>
    <dbReference type="NCBI Taxonomy" id="48701"/>
    <lineage>
        <taxon>Eukaryota</taxon>
        <taxon>Metazoa</taxon>
        <taxon>Chordata</taxon>
        <taxon>Craniata</taxon>
        <taxon>Vertebrata</taxon>
        <taxon>Euteleostomi</taxon>
        <taxon>Actinopterygii</taxon>
        <taxon>Neopterygii</taxon>
        <taxon>Teleostei</taxon>
        <taxon>Neoteleostei</taxon>
        <taxon>Acanthomorphata</taxon>
        <taxon>Ovalentaria</taxon>
        <taxon>Atherinomorphae</taxon>
        <taxon>Cyprinodontiformes</taxon>
        <taxon>Poeciliidae</taxon>
        <taxon>Poeciliinae</taxon>
        <taxon>Poecilia</taxon>
    </lineage>
</organism>
<comment type="catalytic activity">
    <reaction evidence="15">
        <text>D-glucose(out) + 2 Na(+)(out) = D-glucose(in) + 2 Na(+)(in)</text>
        <dbReference type="Rhea" id="RHEA:70495"/>
        <dbReference type="ChEBI" id="CHEBI:4167"/>
        <dbReference type="ChEBI" id="CHEBI:29101"/>
    </reaction>
    <physiologicalReaction direction="left-to-right" evidence="15">
        <dbReference type="Rhea" id="RHEA:70496"/>
    </physiologicalReaction>
</comment>
<evidence type="ECO:0000256" key="19">
    <source>
        <dbReference type="ARBA" id="ARBA00043128"/>
    </source>
</evidence>
<dbReference type="PROSITE" id="PS50283">
    <property type="entry name" value="NA_SOLUT_SYMP_3"/>
    <property type="match status" value="1"/>
</dbReference>
<evidence type="ECO:0000313" key="22">
    <source>
        <dbReference type="Ensembl" id="ENSPMEP00000003588.1"/>
    </source>
</evidence>
<keyword evidence="4" id="KW-1003">Cell membrane</keyword>
<feature type="transmembrane region" description="Helical" evidence="21">
    <location>
        <begin position="176"/>
        <end position="203"/>
    </location>
</feature>
<dbReference type="PROSITE" id="PS00456">
    <property type="entry name" value="NA_SOLUT_SYMP_1"/>
    <property type="match status" value="1"/>
</dbReference>
<feature type="transmembrane region" description="Helical" evidence="21">
    <location>
        <begin position="144"/>
        <end position="170"/>
    </location>
</feature>
<feature type="transmembrane region" description="Helical" evidence="21">
    <location>
        <begin position="310"/>
        <end position="331"/>
    </location>
</feature>
<evidence type="ECO:0000256" key="10">
    <source>
        <dbReference type="ARBA" id="ARBA00023065"/>
    </source>
</evidence>
<keyword evidence="7" id="KW-0769">Symport</keyword>
<evidence type="ECO:0000313" key="23">
    <source>
        <dbReference type="Proteomes" id="UP000261480"/>
    </source>
</evidence>
<evidence type="ECO:0000256" key="16">
    <source>
        <dbReference type="ARBA" id="ARBA00036206"/>
    </source>
</evidence>
<keyword evidence="13" id="KW-0325">Glycoprotein</keyword>
<dbReference type="FunFam" id="1.20.1730.10:FF:000070">
    <property type="entry name" value="Uncharacterized protein"/>
    <property type="match status" value="1"/>
</dbReference>
<keyword evidence="11 21" id="KW-0472">Membrane</keyword>
<evidence type="ECO:0000256" key="4">
    <source>
        <dbReference type="ARBA" id="ARBA00022475"/>
    </source>
</evidence>
<feature type="transmembrane region" description="Helical" evidence="21">
    <location>
        <begin position="432"/>
        <end position="450"/>
    </location>
</feature>
<evidence type="ECO:0000256" key="11">
    <source>
        <dbReference type="ARBA" id="ARBA00023136"/>
    </source>
</evidence>
<reference evidence="22" key="1">
    <citation type="submission" date="2025-08" db="UniProtKB">
        <authorList>
            <consortium name="Ensembl"/>
        </authorList>
    </citation>
    <scope>IDENTIFICATION</scope>
</reference>
<evidence type="ECO:0000256" key="5">
    <source>
        <dbReference type="ARBA" id="ARBA00022597"/>
    </source>
</evidence>
<dbReference type="Ensembl" id="ENSPMET00000010610.1">
    <property type="protein sequence ID" value="ENSPMEP00000003588.1"/>
    <property type="gene ID" value="ENSPMEG00000004849.1"/>
</dbReference>
<evidence type="ECO:0000256" key="7">
    <source>
        <dbReference type="ARBA" id="ARBA00022847"/>
    </source>
</evidence>
<dbReference type="InterPro" id="IPR018212">
    <property type="entry name" value="Na/solute_symporter_CS"/>
</dbReference>
<keyword evidence="6 21" id="KW-0812">Transmembrane</keyword>
<dbReference type="Pfam" id="PF00474">
    <property type="entry name" value="SSF"/>
    <property type="match status" value="2"/>
</dbReference>
<evidence type="ECO:0000256" key="21">
    <source>
        <dbReference type="SAM" id="Phobius"/>
    </source>
</evidence>
<evidence type="ECO:0000256" key="3">
    <source>
        <dbReference type="ARBA" id="ARBA00022448"/>
    </source>
</evidence>
<feature type="transmembrane region" description="Helical" evidence="21">
    <location>
        <begin position="457"/>
        <end position="479"/>
    </location>
</feature>
<feature type="transmembrane region" description="Helical" evidence="21">
    <location>
        <begin position="271"/>
        <end position="289"/>
    </location>
</feature>
<evidence type="ECO:0000256" key="1">
    <source>
        <dbReference type="ARBA" id="ARBA00004424"/>
    </source>
</evidence>
<keyword evidence="8 21" id="KW-1133">Transmembrane helix</keyword>
<dbReference type="PANTHER" id="PTHR11819">
    <property type="entry name" value="SOLUTE CARRIER FAMILY 5"/>
    <property type="match status" value="1"/>
</dbReference>
<feature type="transmembrane region" description="Helical" evidence="21">
    <location>
        <begin position="499"/>
        <end position="520"/>
    </location>
</feature>
<dbReference type="GO" id="GO:0005412">
    <property type="term" value="F:D-glucose:sodium symporter activity"/>
    <property type="evidence" value="ECO:0007669"/>
    <property type="project" value="TreeGrafter"/>
</dbReference>
<feature type="transmembrane region" description="Helical" evidence="21">
    <location>
        <begin position="30"/>
        <end position="50"/>
    </location>
</feature>
<protein>
    <recommendedName>
        <fullName evidence="17">Sodium/glucose cotransporter 1</fullName>
    </recommendedName>
    <alternativeName>
        <fullName evidence="19">High affinity sodium-glucose cotransporter</fullName>
    </alternativeName>
    <alternativeName>
        <fullName evidence="18">Solute carrier family 5 member 1</fullName>
    </alternativeName>
</protein>
<evidence type="ECO:0000256" key="6">
    <source>
        <dbReference type="ARBA" id="ARBA00022692"/>
    </source>
</evidence>
<comment type="subcellular location">
    <subcellularLocation>
        <location evidence="1">Apical cell membrane</location>
        <topology evidence="1">Multi-pass membrane protein</topology>
    </subcellularLocation>
</comment>
<dbReference type="AlphaFoldDB" id="A0A3B3WLB1"/>
<evidence type="ECO:0000256" key="12">
    <source>
        <dbReference type="ARBA" id="ARBA00023157"/>
    </source>
</evidence>
<accession>A0A3B3WLB1</accession>
<name>A0A3B3WLB1_9TELE</name>
<dbReference type="Gene3D" id="1.20.1730.10">
    <property type="entry name" value="Sodium/glucose cotransporter"/>
    <property type="match status" value="2"/>
</dbReference>
<evidence type="ECO:0000256" key="2">
    <source>
        <dbReference type="ARBA" id="ARBA00006434"/>
    </source>
</evidence>
<evidence type="ECO:0000256" key="8">
    <source>
        <dbReference type="ARBA" id="ARBA00022989"/>
    </source>
</evidence>
<evidence type="ECO:0000256" key="17">
    <source>
        <dbReference type="ARBA" id="ARBA00040046"/>
    </source>
</evidence>